<sequence length="130" mass="14631">MKCMKTYLPSPEACALMMTGDCRGHERLLVKCLISITVPIPTPLQTLQFTYKSSNKDRPGPCGYVFPVDKKWLEQDYKGLHTNPNDQGLVSAPLEHLKINMLAICNRAANYRSFSSSDAYTIPSTLLYRT</sequence>
<protein>
    <submittedName>
        <fullName evidence="1">Uncharacterized protein</fullName>
    </submittedName>
</protein>
<evidence type="ECO:0000313" key="1">
    <source>
        <dbReference type="EMBL" id="KAG6410381.1"/>
    </source>
</evidence>
<dbReference type="Proteomes" id="UP000298416">
    <property type="component" value="Unassembled WGS sequence"/>
</dbReference>
<reference evidence="1" key="2">
    <citation type="submission" date="2020-08" db="EMBL/GenBank/DDBJ databases">
        <title>Plant Genome Project.</title>
        <authorList>
            <person name="Zhang R.-G."/>
        </authorList>
    </citation>
    <scope>NUCLEOTIDE SEQUENCE</scope>
    <source>
        <strain evidence="1">Huo1</strain>
        <tissue evidence="1">Leaf</tissue>
    </source>
</reference>
<reference evidence="1" key="1">
    <citation type="submission" date="2018-01" db="EMBL/GenBank/DDBJ databases">
        <authorList>
            <person name="Mao J.F."/>
        </authorList>
    </citation>
    <scope>NUCLEOTIDE SEQUENCE</scope>
    <source>
        <strain evidence="1">Huo1</strain>
        <tissue evidence="1">Leaf</tissue>
    </source>
</reference>
<accession>A0A8X8ZMS4</accession>
<gene>
    <name evidence="1" type="ORF">SASPL_128439</name>
</gene>
<dbReference type="EMBL" id="PNBA02000010">
    <property type="protein sequence ID" value="KAG6410381.1"/>
    <property type="molecule type" value="Genomic_DNA"/>
</dbReference>
<organism evidence="1">
    <name type="scientific">Salvia splendens</name>
    <name type="common">Scarlet sage</name>
    <dbReference type="NCBI Taxonomy" id="180675"/>
    <lineage>
        <taxon>Eukaryota</taxon>
        <taxon>Viridiplantae</taxon>
        <taxon>Streptophyta</taxon>
        <taxon>Embryophyta</taxon>
        <taxon>Tracheophyta</taxon>
        <taxon>Spermatophyta</taxon>
        <taxon>Magnoliopsida</taxon>
        <taxon>eudicotyledons</taxon>
        <taxon>Gunneridae</taxon>
        <taxon>Pentapetalae</taxon>
        <taxon>asterids</taxon>
        <taxon>lamiids</taxon>
        <taxon>Lamiales</taxon>
        <taxon>Lamiaceae</taxon>
        <taxon>Nepetoideae</taxon>
        <taxon>Mentheae</taxon>
        <taxon>Salviinae</taxon>
        <taxon>Salvia</taxon>
        <taxon>Salvia subgen. Calosphace</taxon>
        <taxon>core Calosphace</taxon>
    </lineage>
</organism>
<dbReference type="AlphaFoldDB" id="A0A8X8ZMS4"/>
<comment type="caution">
    <text evidence="1">The sequence shown here is derived from an EMBL/GenBank/DDBJ whole genome shotgun (WGS) entry which is preliminary data.</text>
</comment>
<evidence type="ECO:0000313" key="2">
    <source>
        <dbReference type="Proteomes" id="UP000298416"/>
    </source>
</evidence>
<proteinExistence type="predicted"/>
<name>A0A8X8ZMS4_SALSN</name>
<keyword evidence="2" id="KW-1185">Reference proteome</keyword>